<name>A0A4Y2RSE4_ARAVE</name>
<evidence type="ECO:0000313" key="1">
    <source>
        <dbReference type="EMBL" id="GBN78601.1"/>
    </source>
</evidence>
<keyword evidence="2" id="KW-1185">Reference proteome</keyword>
<proteinExistence type="predicted"/>
<organism evidence="1 2">
    <name type="scientific">Araneus ventricosus</name>
    <name type="common">Orbweaver spider</name>
    <name type="synonym">Epeira ventricosa</name>
    <dbReference type="NCBI Taxonomy" id="182803"/>
    <lineage>
        <taxon>Eukaryota</taxon>
        <taxon>Metazoa</taxon>
        <taxon>Ecdysozoa</taxon>
        <taxon>Arthropoda</taxon>
        <taxon>Chelicerata</taxon>
        <taxon>Arachnida</taxon>
        <taxon>Araneae</taxon>
        <taxon>Araneomorphae</taxon>
        <taxon>Entelegynae</taxon>
        <taxon>Araneoidea</taxon>
        <taxon>Araneidae</taxon>
        <taxon>Araneus</taxon>
    </lineage>
</organism>
<dbReference type="Proteomes" id="UP000499080">
    <property type="component" value="Unassembled WGS sequence"/>
</dbReference>
<reference evidence="1 2" key="1">
    <citation type="journal article" date="2019" name="Sci. Rep.">
        <title>Orb-weaving spider Araneus ventricosus genome elucidates the spidroin gene catalogue.</title>
        <authorList>
            <person name="Kono N."/>
            <person name="Nakamura H."/>
            <person name="Ohtoshi R."/>
            <person name="Moran D.A.P."/>
            <person name="Shinohara A."/>
            <person name="Yoshida Y."/>
            <person name="Fujiwara M."/>
            <person name="Mori M."/>
            <person name="Tomita M."/>
            <person name="Arakawa K."/>
        </authorList>
    </citation>
    <scope>NUCLEOTIDE SEQUENCE [LARGE SCALE GENOMIC DNA]</scope>
</reference>
<comment type="caution">
    <text evidence="1">The sequence shown here is derived from an EMBL/GenBank/DDBJ whole genome shotgun (WGS) entry which is preliminary data.</text>
</comment>
<sequence>MSTPTRPTRRGVRYNPNVTSIKFSGDWDLVDSIEMENTEALLNALNHLRALSEVENDPKGSEDDEGDDRNDEELRLLISIVEKLIDLTWDKPNELTLSDLEELMVSTGMSLYLEYILLIGTYQSQQLTVFKYKVPKISQLIEILSNFYMKTIFASVMMKFIVSNSYKIRFLMENYGQ</sequence>
<evidence type="ECO:0000313" key="2">
    <source>
        <dbReference type="Proteomes" id="UP000499080"/>
    </source>
</evidence>
<accession>A0A4Y2RSE4</accession>
<dbReference type="EMBL" id="BGPR01018240">
    <property type="protein sequence ID" value="GBN78601.1"/>
    <property type="molecule type" value="Genomic_DNA"/>
</dbReference>
<protein>
    <submittedName>
        <fullName evidence="1">Uncharacterized protein</fullName>
    </submittedName>
</protein>
<dbReference type="AlphaFoldDB" id="A0A4Y2RSE4"/>
<gene>
    <name evidence="1" type="ORF">AVEN_197349_1</name>
</gene>